<dbReference type="InterPro" id="IPR053739">
    <property type="entry name" value="Bact_Immunity_Domain_sf"/>
</dbReference>
<dbReference type="PDB" id="2ZRR">
    <property type="method" value="X-ray"/>
    <property type="resolution" value="1.80 A"/>
    <property type="chains" value="A=1-98"/>
</dbReference>
<protein>
    <submittedName>
        <fullName evidence="3">Bacteriocin immunity protein</fullName>
    </submittedName>
    <submittedName>
        <fullName evidence="1 4">Mundticin KS immunity protein</fullName>
    </submittedName>
</protein>
<dbReference type="Proteomes" id="UP000509460">
    <property type="component" value="Plasmid pEM15-1A-2"/>
</dbReference>
<dbReference type="EMBL" id="AP019812">
    <property type="protein sequence ID" value="BBM16290.1"/>
    <property type="molecule type" value="Genomic_DNA"/>
</dbReference>
<evidence type="ECO:0000313" key="2">
    <source>
        <dbReference type="EMBL" id="BBM16290.1"/>
    </source>
</evidence>
<dbReference type="EMBL" id="JABCAG010000084">
    <property type="protein sequence ID" value="NMP59761.1"/>
    <property type="molecule type" value="Genomic_DNA"/>
</dbReference>
<evidence type="ECO:0000313" key="5">
    <source>
        <dbReference type="Proteomes" id="UP000509460"/>
    </source>
</evidence>
<reference evidence="1 7" key="1">
    <citation type="journal article" date="2009" name="Biochem. Biophys. Res. Commun.">
        <title>Crystal structure and mutagenic analysis of a bacteriocin immunity protein, Mun-im.</title>
        <authorList>
            <person name="Jeon H.J."/>
            <person name="Noda M."/>
            <person name="Matoba Y."/>
            <person name="Kumagai T."/>
            <person name="Sugiyama M."/>
        </authorList>
    </citation>
    <scope>NUCLEOTIDE SEQUENCE</scope>
    <source>
        <strain evidence="1">15-1A</strain>
    </source>
</reference>
<evidence type="ECO:0000313" key="3">
    <source>
        <dbReference type="EMBL" id="NMP59761.1"/>
    </source>
</evidence>
<keyword evidence="4 7" id="KW-0002">3D-structure</keyword>
<accession>B9A7V6</accession>
<proteinExistence type="evidence at protein level"/>
<organism evidence="1">
    <name type="scientific">Enterococcus mundtii</name>
    <dbReference type="NCBI Taxonomy" id="53346"/>
    <lineage>
        <taxon>Bacteria</taxon>
        <taxon>Bacillati</taxon>
        <taxon>Bacillota</taxon>
        <taxon>Bacilli</taxon>
        <taxon>Lactobacillales</taxon>
        <taxon>Enterococcaceae</taxon>
        <taxon>Enterococcus</taxon>
    </lineage>
</organism>
<dbReference type="AlphaFoldDB" id="B9A7V6"/>
<evidence type="ECO:0000313" key="6">
    <source>
        <dbReference type="Proteomes" id="UP000557857"/>
    </source>
</evidence>
<evidence type="ECO:0007829" key="7">
    <source>
        <dbReference type="PDB" id="2ZRR"/>
    </source>
</evidence>
<name>B9A7V6_ENTMU</name>
<evidence type="ECO:0000313" key="4">
    <source>
        <dbReference type="PDB" id="2ZRR"/>
    </source>
</evidence>
<dbReference type="PDBsum" id="2ZRR"/>
<dbReference type="InterPro" id="IPR015046">
    <property type="entry name" value="LciA_Immunity-like"/>
</dbReference>
<reference evidence="2 5" key="2">
    <citation type="submission" date="2019-07" db="EMBL/GenBank/DDBJ databases">
        <title>antibiotic susceptibility of plant-derived lactic acid bacteria.</title>
        <authorList>
            <person name="Sugiyama M."/>
            <person name="Noda M."/>
        </authorList>
    </citation>
    <scope>NUCLEOTIDE SEQUENCE [LARGE SCALE GENOMIC DNA]</scope>
    <source>
        <strain evidence="2 5">15-1A</strain>
        <plasmid evidence="2">pEM15-1A-2</plasmid>
        <plasmid evidence="5">pem15-1a-2 dna</plasmid>
    </source>
</reference>
<dbReference type="Gene3D" id="1.20.1440.140">
    <property type="match status" value="1"/>
</dbReference>
<gene>
    <name evidence="4" type="primary">orf8</name>
    <name evidence="2" type="ORF">EM151A_5001</name>
    <name evidence="3" type="ORF">HI921_15070</name>
</gene>
<dbReference type="Proteomes" id="UP000557857">
    <property type="component" value="Unassembled WGS sequence"/>
</dbReference>
<dbReference type="EMBL" id="AB454504">
    <property type="protein sequence ID" value="BAH22532.1"/>
    <property type="molecule type" value="Genomic_DNA"/>
</dbReference>
<dbReference type="SMR" id="B9A7V6"/>
<dbReference type="Pfam" id="PF08951">
    <property type="entry name" value="EntA_Immun"/>
    <property type="match status" value="1"/>
</dbReference>
<geneLocation type="plasmid" evidence="5">
    <name>pem15-1a-2 dna</name>
</geneLocation>
<dbReference type="RefSeq" id="WP_023524142.1">
    <property type="nucleotide sequence ID" value="NZ_AP019812.1"/>
</dbReference>
<dbReference type="GO" id="GO:0030153">
    <property type="term" value="P:bacteriocin immunity"/>
    <property type="evidence" value="ECO:0007669"/>
    <property type="project" value="InterPro"/>
</dbReference>
<keyword evidence="2" id="KW-0614">Plasmid</keyword>
<evidence type="ECO:0000313" key="1">
    <source>
        <dbReference type="EMBL" id="BAH22532.1"/>
    </source>
</evidence>
<geneLocation type="plasmid" evidence="2">
    <name>pEM15-1A-2</name>
</geneLocation>
<reference evidence="3 6" key="3">
    <citation type="submission" date="2020-04" db="EMBL/GenBank/DDBJ databases">
        <authorList>
            <person name="Abaymova A."/>
            <person name="Teymurazov M."/>
            <person name="Tazyna O."/>
            <person name="Chatushin Y."/>
            <person name="Svetoch E."/>
            <person name="Pereligyn V."/>
            <person name="Pohylenko V."/>
            <person name="Platonov M."/>
            <person name="Kartsev N."/>
            <person name="Skryabin Y."/>
            <person name="Sizova A."/>
            <person name="Solomentsev V."/>
            <person name="Kislichkina A."/>
            <person name="Bogun A."/>
        </authorList>
    </citation>
    <scope>NUCLEOTIDE SEQUENCE [LARGE SCALE GENOMIC DNA]</scope>
    <source>
        <strain evidence="3">SCPM-O-B-8398</strain>
        <strain evidence="6">SCPM-O-B-8398 (E28)</strain>
    </source>
</reference>
<sequence length="98" mass="11102">MSNLKWFSGGDDRRKKAEVIITELLDDLEIDLGNESLRKVLGSYLKKLKNEGTSVPLVLSRMNIEISNAIKKDGVSLNENQSKKLKELMSISNIRYGY</sequence>